<reference evidence="1 2" key="1">
    <citation type="submission" date="2010-02" db="EMBL/GenBank/DDBJ databases">
        <authorList>
            <person name="Weinstock G."/>
            <person name="Sodergren E."/>
            <person name="Clifton S."/>
            <person name="Fulton L."/>
            <person name="Fulton B."/>
            <person name="Courtney L."/>
            <person name="Fronick C."/>
            <person name="Harrison M."/>
            <person name="Strong C."/>
            <person name="Farmer C."/>
            <person name="Delahaunty K."/>
            <person name="Markovic C."/>
            <person name="Hall O."/>
            <person name="Minx P."/>
            <person name="Tomlinson C."/>
            <person name="Mitreva M."/>
            <person name="Nelson J."/>
            <person name="Hou S."/>
            <person name="Wollam A."/>
            <person name="Pepin K.H."/>
            <person name="Johnson M."/>
            <person name="Bhonagiri V."/>
            <person name="Zhang X."/>
            <person name="Suruliraj S."/>
            <person name="Warren W."/>
            <person name="Chinwalla A."/>
            <person name="Mardis E.R."/>
            <person name="Wilson R.K."/>
        </authorList>
    </citation>
    <scope>NUCLEOTIDE SEQUENCE [LARGE SCALE GENOMIC DNA]</scope>
    <source>
        <strain evidence="1 2">ATCC 29315</strain>
    </source>
</reference>
<evidence type="ECO:0000313" key="2">
    <source>
        <dbReference type="Proteomes" id="UP000005536"/>
    </source>
</evidence>
<accession>D4DMP4</accession>
<sequence length="51" mass="5882">MKNCCKDEAHKGRLKVCRFQTAFKSRGGCMASVMPDGYVFDSNRHERLLCR</sequence>
<organism evidence="1 2">
    <name type="scientific">Neisseria elongata subsp. glycolytica ATCC 29315</name>
    <dbReference type="NCBI Taxonomy" id="546263"/>
    <lineage>
        <taxon>Bacteria</taxon>
        <taxon>Pseudomonadati</taxon>
        <taxon>Pseudomonadota</taxon>
        <taxon>Betaproteobacteria</taxon>
        <taxon>Neisseriales</taxon>
        <taxon>Neisseriaceae</taxon>
        <taxon>Neisseria</taxon>
    </lineage>
</organism>
<comment type="caution">
    <text evidence="1">The sequence shown here is derived from an EMBL/GenBank/DDBJ whole genome shotgun (WGS) entry which is preliminary data.</text>
</comment>
<dbReference type="EMBL" id="ADBF01000006">
    <property type="protein sequence ID" value="EFE50961.1"/>
    <property type="molecule type" value="Genomic_DNA"/>
</dbReference>
<dbReference type="AlphaFoldDB" id="D4DMP4"/>
<name>D4DMP4_NEIEG</name>
<evidence type="ECO:0000313" key="1">
    <source>
        <dbReference type="EMBL" id="EFE50961.1"/>
    </source>
</evidence>
<gene>
    <name evidence="1" type="ORF">NEIELOOT_00318</name>
</gene>
<dbReference type="Proteomes" id="UP000005536">
    <property type="component" value="Unassembled WGS sequence"/>
</dbReference>
<proteinExistence type="predicted"/>
<protein>
    <submittedName>
        <fullName evidence="1">Uncharacterized protein</fullName>
    </submittedName>
</protein>